<dbReference type="Gene3D" id="3.30.70.20">
    <property type="match status" value="1"/>
</dbReference>
<name>A0ABS8DF03_9FIRM</name>
<organism evidence="5 6">
    <name type="scientific">Bariatricus massiliensis</name>
    <dbReference type="NCBI Taxonomy" id="1745713"/>
    <lineage>
        <taxon>Bacteria</taxon>
        <taxon>Bacillati</taxon>
        <taxon>Bacillota</taxon>
        <taxon>Clostridia</taxon>
        <taxon>Lachnospirales</taxon>
        <taxon>Lachnospiraceae</taxon>
        <taxon>Bariatricus</taxon>
    </lineage>
</organism>
<keyword evidence="3" id="KW-0411">Iron-sulfur</keyword>
<dbReference type="PANTHER" id="PTHR42827:SF1">
    <property type="entry name" value="IRON-SULFUR CLUSTER-BINDING PROTEIN"/>
    <property type="match status" value="1"/>
</dbReference>
<keyword evidence="2" id="KW-0408">Iron</keyword>
<keyword evidence="1" id="KW-0479">Metal-binding</keyword>
<evidence type="ECO:0000313" key="5">
    <source>
        <dbReference type="EMBL" id="MCB7386687.1"/>
    </source>
</evidence>
<dbReference type="PANTHER" id="PTHR42827">
    <property type="entry name" value="IRON-SULFUR CLUSTER-BINDING PROTEIN-RELATED"/>
    <property type="match status" value="1"/>
</dbReference>
<dbReference type="Proteomes" id="UP001299546">
    <property type="component" value="Unassembled WGS sequence"/>
</dbReference>
<evidence type="ECO:0000256" key="1">
    <source>
        <dbReference type="ARBA" id="ARBA00022723"/>
    </source>
</evidence>
<protein>
    <submittedName>
        <fullName evidence="5">4Fe-4S binding protein</fullName>
    </submittedName>
</protein>
<dbReference type="InterPro" id="IPR017900">
    <property type="entry name" value="4Fe4S_Fe_S_CS"/>
</dbReference>
<feature type="domain" description="4Fe-4S ferredoxin-type" evidence="4">
    <location>
        <begin position="210"/>
        <end position="240"/>
    </location>
</feature>
<dbReference type="PROSITE" id="PS51379">
    <property type="entry name" value="4FE4S_FER_2"/>
    <property type="match status" value="1"/>
</dbReference>
<evidence type="ECO:0000256" key="2">
    <source>
        <dbReference type="ARBA" id="ARBA00023004"/>
    </source>
</evidence>
<evidence type="ECO:0000256" key="3">
    <source>
        <dbReference type="ARBA" id="ARBA00023014"/>
    </source>
</evidence>
<keyword evidence="6" id="KW-1185">Reference proteome</keyword>
<comment type="caution">
    <text evidence="5">The sequence shown here is derived from an EMBL/GenBank/DDBJ whole genome shotgun (WGS) entry which is preliminary data.</text>
</comment>
<dbReference type="SUPFAM" id="SSF54862">
    <property type="entry name" value="4Fe-4S ferredoxins"/>
    <property type="match status" value="1"/>
</dbReference>
<dbReference type="EMBL" id="JAJCIS010000002">
    <property type="protein sequence ID" value="MCB7386687.1"/>
    <property type="molecule type" value="Genomic_DNA"/>
</dbReference>
<dbReference type="InterPro" id="IPR017896">
    <property type="entry name" value="4Fe4S_Fe-S-bd"/>
</dbReference>
<sequence>MDKETIKRELHTIFGDCEGNIIAAETAVCPEMAGLQMFEEPIVGFGAADDTLFVRYKEEGVIGPWHMTPCQWLPEAVTVISLFFPFTEKVRKDNRKSCDGPAPAWLHGRIEGQEYIAAYMKELSLWFTAQGVKNCVPAADDRFQKVMSGKGMAAYPDLDEHIFGSNWSERHAAYVCGLGTFGLSKGIITRKGMAGRFGSIIIDAALEPDERPYKGIYDYCTKCGACVRRCPVDAISLDKGKDHNICGEWLNKTREIYAPRYGCGLCQTKVPCEERIPEKRQV</sequence>
<evidence type="ECO:0000259" key="4">
    <source>
        <dbReference type="PROSITE" id="PS51379"/>
    </source>
</evidence>
<evidence type="ECO:0000313" key="6">
    <source>
        <dbReference type="Proteomes" id="UP001299546"/>
    </source>
</evidence>
<dbReference type="PROSITE" id="PS00198">
    <property type="entry name" value="4FE4S_FER_1"/>
    <property type="match status" value="1"/>
</dbReference>
<accession>A0ABS8DF03</accession>
<gene>
    <name evidence="5" type="ORF">LIZ65_05250</name>
</gene>
<dbReference type="RefSeq" id="WP_066736509.1">
    <property type="nucleotide sequence ID" value="NZ_JAJCIQ010000002.1"/>
</dbReference>
<dbReference type="Pfam" id="PF00037">
    <property type="entry name" value="Fer4"/>
    <property type="match status" value="1"/>
</dbReference>
<proteinExistence type="predicted"/>
<reference evidence="5 6" key="1">
    <citation type="submission" date="2021-10" db="EMBL/GenBank/DDBJ databases">
        <title>Collection of gut derived symbiotic bacterial strains cultured from healthy donors.</title>
        <authorList>
            <person name="Lin H."/>
            <person name="Littmann E."/>
            <person name="Kohout C."/>
            <person name="Pamer E.G."/>
        </authorList>
    </citation>
    <scope>NUCLEOTIDE SEQUENCE [LARGE SCALE GENOMIC DNA]</scope>
    <source>
        <strain evidence="5 6">DFI.1.165</strain>
    </source>
</reference>